<dbReference type="KEGG" id="ccot:CCAX7_003250"/>
<dbReference type="RefSeq" id="WP_119320216.1">
    <property type="nucleotide sequence ID" value="NZ_AP025739.1"/>
</dbReference>
<keyword evidence="2" id="KW-1185">Reference proteome</keyword>
<name>A0A402CS62_9BACT</name>
<sequence length="207" mass="23209">MDDDGVLRSLQQRTNIGRCVFFAGWMLLILAGPLGWNRQTVTDYGEGTQCVVDGRPVDCATTYIPAGILPPPTTHVIFNPAPYGFGLLLMIAGILALGAARGNWNILKQEMVDYAYRRAEHEGKTPDLGFLHFFDSWYRGATEWEILRRSYAEMQNWSPEPALRYGPVDRPYQMQTEDSQEQRCGGCGAARRTEDRFCSRCGAAFSA</sequence>
<dbReference type="EMBL" id="AP025739">
    <property type="protein sequence ID" value="BDI28274.1"/>
    <property type="molecule type" value="Genomic_DNA"/>
</dbReference>
<organism evidence="1 2">
    <name type="scientific">Capsulimonas corticalis</name>
    <dbReference type="NCBI Taxonomy" id="2219043"/>
    <lineage>
        <taxon>Bacteria</taxon>
        <taxon>Bacillati</taxon>
        <taxon>Armatimonadota</taxon>
        <taxon>Armatimonadia</taxon>
        <taxon>Capsulimonadales</taxon>
        <taxon>Capsulimonadaceae</taxon>
        <taxon>Capsulimonas</taxon>
    </lineage>
</organism>
<proteinExistence type="predicted"/>
<dbReference type="AlphaFoldDB" id="A0A402CS62"/>
<gene>
    <name evidence="1" type="ORF">CCAX7_003250</name>
</gene>
<evidence type="ECO:0000313" key="1">
    <source>
        <dbReference type="EMBL" id="BDI28274.1"/>
    </source>
</evidence>
<reference evidence="1 2" key="1">
    <citation type="journal article" date="2019" name="Int. J. Syst. Evol. Microbiol.">
        <title>Capsulimonas corticalis gen. nov., sp. nov., an aerobic capsulated bacterium, of a novel bacterial order, Capsulimonadales ord. nov., of the class Armatimonadia of the phylum Armatimonadetes.</title>
        <authorList>
            <person name="Li J."/>
            <person name="Kudo C."/>
            <person name="Tonouchi A."/>
        </authorList>
    </citation>
    <scope>NUCLEOTIDE SEQUENCE [LARGE SCALE GENOMIC DNA]</scope>
    <source>
        <strain evidence="1 2">AX-7</strain>
    </source>
</reference>
<protein>
    <submittedName>
        <fullName evidence="1">Uncharacterized protein</fullName>
    </submittedName>
</protein>
<dbReference type="Proteomes" id="UP000287394">
    <property type="component" value="Chromosome"/>
</dbReference>
<accession>A0A402CS62</accession>
<evidence type="ECO:0000313" key="2">
    <source>
        <dbReference type="Proteomes" id="UP000287394"/>
    </source>
</evidence>